<feature type="transmembrane region" description="Helical" evidence="1">
    <location>
        <begin position="41"/>
        <end position="62"/>
    </location>
</feature>
<name>A0ABV3G6J0_MICGL</name>
<gene>
    <name evidence="2" type="ORF">AB0I59_01205</name>
</gene>
<accession>A0ABV3G6J0</accession>
<keyword evidence="1" id="KW-0812">Transmembrane</keyword>
<dbReference type="RefSeq" id="WP_061253296.1">
    <property type="nucleotide sequence ID" value="NZ_JBFALK010000001.1"/>
</dbReference>
<feature type="transmembrane region" description="Helical" evidence="1">
    <location>
        <begin position="17"/>
        <end position="35"/>
    </location>
</feature>
<comment type="caution">
    <text evidence="2">The sequence shown here is derived from an EMBL/GenBank/DDBJ whole genome shotgun (WGS) entry which is preliminary data.</text>
</comment>
<keyword evidence="1" id="KW-0472">Membrane</keyword>
<protein>
    <recommendedName>
        <fullName evidence="4">XapX domain-containing protein</fullName>
    </recommendedName>
</protein>
<evidence type="ECO:0000313" key="3">
    <source>
        <dbReference type="Proteomes" id="UP001551675"/>
    </source>
</evidence>
<evidence type="ECO:0008006" key="4">
    <source>
        <dbReference type="Google" id="ProtNLM"/>
    </source>
</evidence>
<sequence length="68" mass="7600">MARDPERRPRQIHRTDWLALLCGLLFVGVGIRYLIPPTPDPVSILLILVIGLGFSAFVAIIAKAVRHR</sequence>
<keyword evidence="3" id="KW-1185">Reference proteome</keyword>
<dbReference type="EMBL" id="JBFALK010000001">
    <property type="protein sequence ID" value="MEV0967222.1"/>
    <property type="molecule type" value="Genomic_DNA"/>
</dbReference>
<keyword evidence="1" id="KW-1133">Transmembrane helix</keyword>
<organism evidence="2 3">
    <name type="scientific">Microtetraspora glauca</name>
    <dbReference type="NCBI Taxonomy" id="1996"/>
    <lineage>
        <taxon>Bacteria</taxon>
        <taxon>Bacillati</taxon>
        <taxon>Actinomycetota</taxon>
        <taxon>Actinomycetes</taxon>
        <taxon>Streptosporangiales</taxon>
        <taxon>Streptosporangiaceae</taxon>
        <taxon>Microtetraspora</taxon>
    </lineage>
</organism>
<proteinExistence type="predicted"/>
<reference evidence="2 3" key="1">
    <citation type="submission" date="2024-06" db="EMBL/GenBank/DDBJ databases">
        <title>The Natural Products Discovery Center: Release of the First 8490 Sequenced Strains for Exploring Actinobacteria Biosynthetic Diversity.</title>
        <authorList>
            <person name="Kalkreuter E."/>
            <person name="Kautsar S.A."/>
            <person name="Yang D."/>
            <person name="Bader C.D."/>
            <person name="Teijaro C.N."/>
            <person name="Fluegel L."/>
            <person name="Davis C.M."/>
            <person name="Simpson J.R."/>
            <person name="Lauterbach L."/>
            <person name="Steele A.D."/>
            <person name="Gui C."/>
            <person name="Meng S."/>
            <person name="Li G."/>
            <person name="Viehrig K."/>
            <person name="Ye F."/>
            <person name="Su P."/>
            <person name="Kiefer A.F."/>
            <person name="Nichols A."/>
            <person name="Cepeda A.J."/>
            <person name="Yan W."/>
            <person name="Fan B."/>
            <person name="Jiang Y."/>
            <person name="Adhikari A."/>
            <person name="Zheng C.-J."/>
            <person name="Schuster L."/>
            <person name="Cowan T.M."/>
            <person name="Smanski M.J."/>
            <person name="Chevrette M.G."/>
            <person name="De Carvalho L.P.S."/>
            <person name="Shen B."/>
        </authorList>
    </citation>
    <scope>NUCLEOTIDE SEQUENCE [LARGE SCALE GENOMIC DNA]</scope>
    <source>
        <strain evidence="2 3">NPDC050100</strain>
    </source>
</reference>
<evidence type="ECO:0000256" key="1">
    <source>
        <dbReference type="SAM" id="Phobius"/>
    </source>
</evidence>
<evidence type="ECO:0000313" key="2">
    <source>
        <dbReference type="EMBL" id="MEV0967222.1"/>
    </source>
</evidence>
<dbReference type="Proteomes" id="UP001551675">
    <property type="component" value="Unassembled WGS sequence"/>
</dbReference>